<dbReference type="SUPFAM" id="SSF53448">
    <property type="entry name" value="Nucleotide-diphospho-sugar transferases"/>
    <property type="match status" value="1"/>
</dbReference>
<keyword evidence="3" id="KW-1185">Reference proteome</keyword>
<dbReference type="Pfam" id="PF00535">
    <property type="entry name" value="Glycos_transf_2"/>
    <property type="match status" value="1"/>
</dbReference>
<evidence type="ECO:0000313" key="3">
    <source>
        <dbReference type="Proteomes" id="UP000470470"/>
    </source>
</evidence>
<sequence length="283" mass="32742">MSKIPVTAIILTKNEEESVERVVTSCLDFHDVVVVDSNSADRTVEYAHRAGARTLNFTWNGNYPKKKEWSAAHSSITTDWVILLDADEVLPIALVDEIRLVVSASRFDAVDVPLDYVWQGRLLRNGHRVTKRIAFRRAKTTWPRPDDLGVTNMWEVEGHYQPIVSGEVVVTTSRMIHDDLGNLYDYFSRQNRYTDWEAWVLEAADADAIHTRSPRGRLAAGLPCKPFIFFLYAYFMRSGFRDGREGFDYALAHSLYYWQVSLKRRELRRLRSARTQRPNEELL</sequence>
<proteinExistence type="predicted"/>
<feature type="domain" description="Glycosyltransferase 2-like" evidence="1">
    <location>
        <begin position="8"/>
        <end position="125"/>
    </location>
</feature>
<dbReference type="CDD" id="cd02511">
    <property type="entry name" value="Beta4Glucosyltransferase"/>
    <property type="match status" value="1"/>
</dbReference>
<comment type="caution">
    <text evidence="2">The sequence shown here is derived from an EMBL/GenBank/DDBJ whole genome shotgun (WGS) entry which is preliminary data.</text>
</comment>
<dbReference type="AlphaFoldDB" id="A0A7K3WHR3"/>
<dbReference type="PANTHER" id="PTHR43630:SF2">
    <property type="entry name" value="GLYCOSYLTRANSFERASE"/>
    <property type="match status" value="1"/>
</dbReference>
<evidence type="ECO:0000259" key="1">
    <source>
        <dbReference type="Pfam" id="PF00535"/>
    </source>
</evidence>
<dbReference type="InterPro" id="IPR029044">
    <property type="entry name" value="Nucleotide-diphossugar_trans"/>
</dbReference>
<name>A0A7K3WHR3_9ACTN</name>
<dbReference type="GO" id="GO:0016740">
    <property type="term" value="F:transferase activity"/>
    <property type="evidence" value="ECO:0007669"/>
    <property type="project" value="UniProtKB-KW"/>
</dbReference>
<dbReference type="EMBL" id="JAAGWK010000019">
    <property type="protein sequence ID" value="NEL55053.1"/>
    <property type="molecule type" value="Genomic_DNA"/>
</dbReference>
<dbReference type="Proteomes" id="UP000470470">
    <property type="component" value="Unassembled WGS sequence"/>
</dbReference>
<keyword evidence="2" id="KW-0808">Transferase</keyword>
<gene>
    <name evidence="2" type="ORF">G1H19_13715</name>
</gene>
<reference evidence="2 3" key="1">
    <citation type="submission" date="2020-02" db="EMBL/GenBank/DDBJ databases">
        <title>The whole genome sequence of CPCC 205119.</title>
        <authorList>
            <person name="Jiang Z."/>
        </authorList>
    </citation>
    <scope>NUCLEOTIDE SEQUENCE [LARGE SCALE GENOMIC DNA]</scope>
    <source>
        <strain evidence="2 3">CPCC 205119</strain>
    </source>
</reference>
<protein>
    <submittedName>
        <fullName evidence="2">Glycosyltransferase family 2 protein</fullName>
    </submittedName>
</protein>
<organism evidence="2 3">
    <name type="scientific">Goekera deserti</name>
    <dbReference type="NCBI Taxonomy" id="2497753"/>
    <lineage>
        <taxon>Bacteria</taxon>
        <taxon>Bacillati</taxon>
        <taxon>Actinomycetota</taxon>
        <taxon>Actinomycetes</taxon>
        <taxon>Geodermatophilales</taxon>
        <taxon>Geodermatophilaceae</taxon>
        <taxon>Goekera</taxon>
    </lineage>
</organism>
<dbReference type="Gene3D" id="3.90.550.10">
    <property type="entry name" value="Spore Coat Polysaccharide Biosynthesis Protein SpsA, Chain A"/>
    <property type="match status" value="1"/>
</dbReference>
<evidence type="ECO:0000313" key="2">
    <source>
        <dbReference type="EMBL" id="NEL55053.1"/>
    </source>
</evidence>
<dbReference type="PANTHER" id="PTHR43630">
    <property type="entry name" value="POLY-BETA-1,6-N-ACETYL-D-GLUCOSAMINE SYNTHASE"/>
    <property type="match status" value="1"/>
</dbReference>
<dbReference type="RefSeq" id="WP_152729413.1">
    <property type="nucleotide sequence ID" value="NZ_JAABOZ010000003.1"/>
</dbReference>
<accession>A0A7K3WHR3</accession>
<dbReference type="InterPro" id="IPR001173">
    <property type="entry name" value="Glyco_trans_2-like"/>
</dbReference>